<keyword evidence="3" id="KW-1185">Reference proteome</keyword>
<evidence type="ECO:0000256" key="1">
    <source>
        <dbReference type="SAM" id="MobiDB-lite"/>
    </source>
</evidence>
<gene>
    <name evidence="2" type="ORF">INT45_004802</name>
</gene>
<dbReference type="AlphaFoldDB" id="A0A8H7SFS7"/>
<feature type="region of interest" description="Disordered" evidence="1">
    <location>
        <begin position="55"/>
        <end position="95"/>
    </location>
</feature>
<organism evidence="2 3">
    <name type="scientific">Circinella minor</name>
    <dbReference type="NCBI Taxonomy" id="1195481"/>
    <lineage>
        <taxon>Eukaryota</taxon>
        <taxon>Fungi</taxon>
        <taxon>Fungi incertae sedis</taxon>
        <taxon>Mucoromycota</taxon>
        <taxon>Mucoromycotina</taxon>
        <taxon>Mucoromycetes</taxon>
        <taxon>Mucorales</taxon>
        <taxon>Lichtheimiaceae</taxon>
        <taxon>Circinella</taxon>
    </lineage>
</organism>
<accession>A0A8H7SFS7</accession>
<feature type="compositionally biased region" description="Polar residues" evidence="1">
    <location>
        <begin position="1"/>
        <end position="20"/>
    </location>
</feature>
<dbReference type="EMBL" id="JAEPRB010000005">
    <property type="protein sequence ID" value="KAG2227760.1"/>
    <property type="molecule type" value="Genomic_DNA"/>
</dbReference>
<sequence>MSYQKSNQAVETNKQASNQVVFDVRRDNGSKQIEASYYNDDDSSTIINDDSTIIHSKNVEEERQSSTTRSLETRPTDFIHSLNGRPVNADASSHEASKIDYLLFRR</sequence>
<protein>
    <submittedName>
        <fullName evidence="2">Uncharacterized protein</fullName>
    </submittedName>
</protein>
<feature type="region of interest" description="Disordered" evidence="1">
    <location>
        <begin position="1"/>
        <end position="21"/>
    </location>
</feature>
<evidence type="ECO:0000313" key="2">
    <source>
        <dbReference type="EMBL" id="KAG2227760.1"/>
    </source>
</evidence>
<proteinExistence type="predicted"/>
<evidence type="ECO:0000313" key="3">
    <source>
        <dbReference type="Proteomes" id="UP000646827"/>
    </source>
</evidence>
<dbReference type="Proteomes" id="UP000646827">
    <property type="component" value="Unassembled WGS sequence"/>
</dbReference>
<name>A0A8H7SFS7_9FUNG</name>
<reference evidence="2 3" key="1">
    <citation type="submission" date="2020-12" db="EMBL/GenBank/DDBJ databases">
        <title>Metabolic potential, ecology and presence of endohyphal bacteria is reflected in genomic diversity of Mucoromycotina.</title>
        <authorList>
            <person name="Muszewska A."/>
            <person name="Okrasinska A."/>
            <person name="Steczkiewicz K."/>
            <person name="Drgas O."/>
            <person name="Orlowska M."/>
            <person name="Perlinska-Lenart U."/>
            <person name="Aleksandrzak-Piekarczyk T."/>
            <person name="Szatraj K."/>
            <person name="Zielenkiewicz U."/>
            <person name="Pilsyk S."/>
            <person name="Malc E."/>
            <person name="Mieczkowski P."/>
            <person name="Kruszewska J.S."/>
            <person name="Biernat P."/>
            <person name="Pawlowska J."/>
        </authorList>
    </citation>
    <scope>NUCLEOTIDE SEQUENCE [LARGE SCALE GENOMIC DNA]</scope>
    <source>
        <strain evidence="2 3">CBS 142.35</strain>
    </source>
</reference>
<comment type="caution">
    <text evidence="2">The sequence shown here is derived from an EMBL/GenBank/DDBJ whole genome shotgun (WGS) entry which is preliminary data.</text>
</comment>